<keyword evidence="3" id="KW-1185">Reference proteome</keyword>
<accession>A0A9P4V4B0</accession>
<evidence type="ECO:0000256" key="1">
    <source>
        <dbReference type="SAM" id="MobiDB-lite"/>
    </source>
</evidence>
<feature type="compositionally biased region" description="Basic and acidic residues" evidence="1">
    <location>
        <begin position="135"/>
        <end position="159"/>
    </location>
</feature>
<proteinExistence type="predicted"/>
<dbReference type="OrthoDB" id="3945463at2759"/>
<dbReference type="AlphaFoldDB" id="A0A9P4V4B0"/>
<evidence type="ECO:0000313" key="3">
    <source>
        <dbReference type="Proteomes" id="UP000799444"/>
    </source>
</evidence>
<name>A0A9P4V4B0_9PLEO</name>
<organism evidence="2 3">
    <name type="scientific">Polyplosphaeria fusca</name>
    <dbReference type="NCBI Taxonomy" id="682080"/>
    <lineage>
        <taxon>Eukaryota</taxon>
        <taxon>Fungi</taxon>
        <taxon>Dikarya</taxon>
        <taxon>Ascomycota</taxon>
        <taxon>Pezizomycotina</taxon>
        <taxon>Dothideomycetes</taxon>
        <taxon>Pleosporomycetidae</taxon>
        <taxon>Pleosporales</taxon>
        <taxon>Tetraplosphaeriaceae</taxon>
        <taxon>Polyplosphaeria</taxon>
    </lineage>
</organism>
<protein>
    <submittedName>
        <fullName evidence="2">Uncharacterized protein</fullName>
    </submittedName>
</protein>
<feature type="compositionally biased region" description="Polar residues" evidence="1">
    <location>
        <begin position="162"/>
        <end position="175"/>
    </location>
</feature>
<dbReference type="Proteomes" id="UP000799444">
    <property type="component" value="Unassembled WGS sequence"/>
</dbReference>
<comment type="caution">
    <text evidence="2">The sequence shown here is derived from an EMBL/GenBank/DDBJ whole genome shotgun (WGS) entry which is preliminary data.</text>
</comment>
<evidence type="ECO:0000313" key="2">
    <source>
        <dbReference type="EMBL" id="KAF2735180.1"/>
    </source>
</evidence>
<feature type="region of interest" description="Disordered" evidence="1">
    <location>
        <begin position="135"/>
        <end position="188"/>
    </location>
</feature>
<gene>
    <name evidence="2" type="ORF">EJ04DRAFT_511891</name>
</gene>
<reference evidence="2" key="1">
    <citation type="journal article" date="2020" name="Stud. Mycol.">
        <title>101 Dothideomycetes genomes: a test case for predicting lifestyles and emergence of pathogens.</title>
        <authorList>
            <person name="Haridas S."/>
            <person name="Albert R."/>
            <person name="Binder M."/>
            <person name="Bloem J."/>
            <person name="Labutti K."/>
            <person name="Salamov A."/>
            <person name="Andreopoulos B."/>
            <person name="Baker S."/>
            <person name="Barry K."/>
            <person name="Bills G."/>
            <person name="Bluhm B."/>
            <person name="Cannon C."/>
            <person name="Castanera R."/>
            <person name="Culley D."/>
            <person name="Daum C."/>
            <person name="Ezra D."/>
            <person name="Gonzalez J."/>
            <person name="Henrissat B."/>
            <person name="Kuo A."/>
            <person name="Liang C."/>
            <person name="Lipzen A."/>
            <person name="Lutzoni F."/>
            <person name="Magnuson J."/>
            <person name="Mondo S."/>
            <person name="Nolan M."/>
            <person name="Ohm R."/>
            <person name="Pangilinan J."/>
            <person name="Park H.-J."/>
            <person name="Ramirez L."/>
            <person name="Alfaro M."/>
            <person name="Sun H."/>
            <person name="Tritt A."/>
            <person name="Yoshinaga Y."/>
            <person name="Zwiers L.-H."/>
            <person name="Turgeon B."/>
            <person name="Goodwin S."/>
            <person name="Spatafora J."/>
            <person name="Crous P."/>
            <person name="Grigoriev I."/>
        </authorList>
    </citation>
    <scope>NUCLEOTIDE SEQUENCE</scope>
    <source>
        <strain evidence="2">CBS 125425</strain>
    </source>
</reference>
<dbReference type="EMBL" id="ML996138">
    <property type="protein sequence ID" value="KAF2735180.1"/>
    <property type="molecule type" value="Genomic_DNA"/>
</dbReference>
<sequence length="229" mass="26691">MRLIRYSLSTLQFVQETKDAQLRELSTQLSEIRLVAHKQSIRNDLILHENVRLREALNNEKKRRKCGKPLLLQRDDQYHDGAVLWSPRKVQQARNQPVEQGAEKVLQQQQKEVERERRQCEKEEKAVQLAERRQKAAELKQRRRQQKQDEALQREERRLSRAANQQLKGDLQATSKGKARKQKPIKSCTNDIADQTAGVEAPKAVQVEGVALPKATRTRTVRPPQRYLI</sequence>